<evidence type="ECO:0000313" key="1">
    <source>
        <dbReference type="EMBL" id="OIQ78908.1"/>
    </source>
</evidence>
<reference evidence="1" key="1">
    <citation type="submission" date="2016-10" db="EMBL/GenBank/DDBJ databases">
        <title>Sequence of Gallionella enrichment culture.</title>
        <authorList>
            <person name="Poehlein A."/>
            <person name="Muehling M."/>
            <person name="Daniel R."/>
        </authorList>
    </citation>
    <scope>NUCLEOTIDE SEQUENCE</scope>
</reference>
<proteinExistence type="predicted"/>
<comment type="caution">
    <text evidence="1">The sequence shown here is derived from an EMBL/GenBank/DDBJ whole genome shotgun (WGS) entry which is preliminary data.</text>
</comment>
<name>A0A1J5QFY4_9ZZZZ</name>
<dbReference type="EMBL" id="MLJW01001311">
    <property type="protein sequence ID" value="OIQ78908.1"/>
    <property type="molecule type" value="Genomic_DNA"/>
</dbReference>
<protein>
    <submittedName>
        <fullName evidence="1">Uncharacterized protein</fullName>
    </submittedName>
</protein>
<dbReference type="AlphaFoldDB" id="A0A1J5QFY4"/>
<accession>A0A1J5QFY4</accession>
<organism evidence="1">
    <name type="scientific">mine drainage metagenome</name>
    <dbReference type="NCBI Taxonomy" id="410659"/>
    <lineage>
        <taxon>unclassified sequences</taxon>
        <taxon>metagenomes</taxon>
        <taxon>ecological metagenomes</taxon>
    </lineage>
</organism>
<sequence length="111" mass="12091">MRRLEISVRTPSSCRACRSTSTSCRWAALAITSSVTSTWFATQCVTRPASSWIGESDTWFQNGCPVDRYETTVPDTLRPADIAAENAAIVERSVSGPISTFALRPRTCASV</sequence>
<gene>
    <name evidence="1" type="ORF">GALL_393770</name>
</gene>